<gene>
    <name evidence="2" type="ORF">SAMN05660742_10262</name>
</gene>
<dbReference type="EMBL" id="FNZK01000002">
    <property type="protein sequence ID" value="SEI95574.1"/>
    <property type="molecule type" value="Genomic_DNA"/>
</dbReference>
<dbReference type="InterPro" id="IPR003832">
    <property type="entry name" value="DUF212"/>
</dbReference>
<feature type="transmembrane region" description="Helical" evidence="1">
    <location>
        <begin position="111"/>
        <end position="130"/>
    </location>
</feature>
<evidence type="ECO:0008006" key="4">
    <source>
        <dbReference type="Google" id="ProtNLM"/>
    </source>
</evidence>
<accession>A0A1H6UY39</accession>
<dbReference type="AlphaFoldDB" id="A0A1H6UY39"/>
<dbReference type="STRING" id="84035.SAMN05660742_10262"/>
<dbReference type="PANTHER" id="PTHR31446">
    <property type="entry name" value="ACID PHOSPHATASE/VANADIUM-DEPENDENT HALOPEROXIDASE-RELATED PROTEIN"/>
    <property type="match status" value="1"/>
</dbReference>
<evidence type="ECO:0000313" key="2">
    <source>
        <dbReference type="EMBL" id="SEI95574.1"/>
    </source>
</evidence>
<sequence>MKFILLPFVAWLAAGFLKFSIHYLRYGEMKFSEIIGYGGFPSTHTSILASAVFSLGLYQGFFTPLFSFGLASLMVCMIDAQGLRRHVGRQAVTVNKLDKTANLQERMGHTWFELSGGLIVGMIVASLFYLI</sequence>
<dbReference type="PANTHER" id="PTHR31446:SF39">
    <property type="entry name" value="ACID PHOSPHATASE_VANADIUM-DEPENDENT HALOPEROXIDASE-RELATED PROTEIN"/>
    <property type="match status" value="1"/>
</dbReference>
<evidence type="ECO:0000256" key="1">
    <source>
        <dbReference type="SAM" id="Phobius"/>
    </source>
</evidence>
<name>A0A1H6UY39_9FIRM</name>
<protein>
    <recommendedName>
        <fullName evidence="4">Divergent PAP2 family protein</fullName>
    </recommendedName>
</protein>
<keyword evidence="3" id="KW-1185">Reference proteome</keyword>
<proteinExistence type="predicted"/>
<keyword evidence="1" id="KW-1133">Transmembrane helix</keyword>
<keyword evidence="1" id="KW-0472">Membrane</keyword>
<dbReference type="Pfam" id="PF02681">
    <property type="entry name" value="DUF212"/>
    <property type="match status" value="1"/>
</dbReference>
<reference evidence="3" key="1">
    <citation type="submission" date="2016-10" db="EMBL/GenBank/DDBJ databases">
        <authorList>
            <person name="Varghese N."/>
            <person name="Submissions S."/>
        </authorList>
    </citation>
    <scope>NUCLEOTIDE SEQUENCE [LARGE SCALE GENOMIC DNA]</scope>
    <source>
        <strain evidence="3">DSM 2179</strain>
    </source>
</reference>
<keyword evidence="1" id="KW-0812">Transmembrane</keyword>
<dbReference type="Proteomes" id="UP000199662">
    <property type="component" value="Unassembled WGS sequence"/>
</dbReference>
<evidence type="ECO:0000313" key="3">
    <source>
        <dbReference type="Proteomes" id="UP000199662"/>
    </source>
</evidence>
<dbReference type="RefSeq" id="WP_091828819.1">
    <property type="nucleotide sequence ID" value="NZ_FNZK01000002.1"/>
</dbReference>
<organism evidence="2 3">
    <name type="scientific">Propionispira arboris</name>
    <dbReference type="NCBI Taxonomy" id="84035"/>
    <lineage>
        <taxon>Bacteria</taxon>
        <taxon>Bacillati</taxon>
        <taxon>Bacillota</taxon>
        <taxon>Negativicutes</taxon>
        <taxon>Selenomonadales</taxon>
        <taxon>Selenomonadaceae</taxon>
        <taxon>Propionispira</taxon>
    </lineage>
</organism>